<name>A0A9W7D4F0_9STRA</name>
<proteinExistence type="predicted"/>
<comment type="caution">
    <text evidence="3">The sequence shown here is derived from an EMBL/GenBank/DDBJ whole genome shotgun (WGS) entry which is preliminary data.</text>
</comment>
<gene>
    <name evidence="3" type="ORF">Pfra01_002422000</name>
</gene>
<sequence>MEPAKSNPFAKTSPLLTDQFLKVLDYFLVGSAKPGAAIFEAAVAKFPRSCARQQLVHVGDHYECDVQGAKRAGLRTVWVNARWTKPDALTRADLTQQDAEQYAAADAIVKEVGAVLAVVQRWNALAAAQEP</sequence>
<keyword evidence="4" id="KW-1185">Reference proteome</keyword>
<dbReference type="Proteomes" id="UP001165121">
    <property type="component" value="Unassembled WGS sequence"/>
</dbReference>
<dbReference type="AlphaFoldDB" id="A0A9W7D4F0"/>
<dbReference type="PANTHER" id="PTHR46470:SF3">
    <property type="entry name" value="N-ACYLNEURAMINATE-9-PHOSPHATASE"/>
    <property type="match status" value="1"/>
</dbReference>
<evidence type="ECO:0000313" key="3">
    <source>
        <dbReference type="EMBL" id="GMF56903.1"/>
    </source>
</evidence>
<dbReference type="GO" id="GO:0050124">
    <property type="term" value="F:N-acylneuraminate-9-phosphatase activity"/>
    <property type="evidence" value="ECO:0007669"/>
    <property type="project" value="TreeGrafter"/>
</dbReference>
<organism evidence="3 4">
    <name type="scientific">Phytophthora fragariaefolia</name>
    <dbReference type="NCBI Taxonomy" id="1490495"/>
    <lineage>
        <taxon>Eukaryota</taxon>
        <taxon>Sar</taxon>
        <taxon>Stramenopiles</taxon>
        <taxon>Oomycota</taxon>
        <taxon>Peronosporomycetes</taxon>
        <taxon>Peronosporales</taxon>
        <taxon>Peronosporaceae</taxon>
        <taxon>Phytophthora</taxon>
    </lineage>
</organism>
<keyword evidence="1" id="KW-0378">Hydrolase</keyword>
<dbReference type="SUPFAM" id="SSF56784">
    <property type="entry name" value="HAD-like"/>
    <property type="match status" value="1"/>
</dbReference>
<dbReference type="InterPro" id="IPR023214">
    <property type="entry name" value="HAD_sf"/>
</dbReference>
<evidence type="ECO:0000256" key="1">
    <source>
        <dbReference type="ARBA" id="ARBA00022801"/>
    </source>
</evidence>
<dbReference type="GO" id="GO:0046380">
    <property type="term" value="P:N-acetylneuraminate biosynthetic process"/>
    <property type="evidence" value="ECO:0007669"/>
    <property type="project" value="TreeGrafter"/>
</dbReference>
<dbReference type="PANTHER" id="PTHR46470">
    <property type="entry name" value="N-ACYLNEURAMINATE-9-PHOSPHATASE"/>
    <property type="match status" value="1"/>
</dbReference>
<dbReference type="InterPro" id="IPR036412">
    <property type="entry name" value="HAD-like_sf"/>
</dbReference>
<protein>
    <submittedName>
        <fullName evidence="3">Unnamed protein product</fullName>
    </submittedName>
</protein>
<dbReference type="Pfam" id="PF13242">
    <property type="entry name" value="Hydrolase_like"/>
    <property type="match status" value="1"/>
</dbReference>
<accession>A0A9W7D4F0</accession>
<dbReference type="OrthoDB" id="444127at2759"/>
<dbReference type="EMBL" id="BSXT01004138">
    <property type="protein sequence ID" value="GMF56903.1"/>
    <property type="molecule type" value="Genomic_DNA"/>
</dbReference>
<evidence type="ECO:0000256" key="2">
    <source>
        <dbReference type="ARBA" id="ARBA00022842"/>
    </source>
</evidence>
<reference evidence="3" key="1">
    <citation type="submission" date="2023-04" db="EMBL/GenBank/DDBJ databases">
        <title>Phytophthora fragariaefolia NBRC 109709.</title>
        <authorList>
            <person name="Ichikawa N."/>
            <person name="Sato H."/>
            <person name="Tonouchi N."/>
        </authorList>
    </citation>
    <scope>NUCLEOTIDE SEQUENCE</scope>
    <source>
        <strain evidence="3">NBRC 109709</strain>
    </source>
</reference>
<evidence type="ECO:0000313" key="4">
    <source>
        <dbReference type="Proteomes" id="UP001165121"/>
    </source>
</evidence>
<dbReference type="InterPro" id="IPR051400">
    <property type="entry name" value="HAD-like_hydrolase"/>
</dbReference>
<keyword evidence="2" id="KW-0460">Magnesium</keyword>
<dbReference type="Gene3D" id="3.40.50.1000">
    <property type="entry name" value="HAD superfamily/HAD-like"/>
    <property type="match status" value="1"/>
</dbReference>